<protein>
    <recommendedName>
        <fullName evidence="3">Carbohydrate binding protein with CBM6 domain</fullName>
    </recommendedName>
</protein>
<dbReference type="Proteomes" id="UP001597601">
    <property type="component" value="Unassembled WGS sequence"/>
</dbReference>
<dbReference type="EMBL" id="JBHUON010000018">
    <property type="protein sequence ID" value="MFD2865886.1"/>
    <property type="molecule type" value="Genomic_DNA"/>
</dbReference>
<accession>A0ABW5XRB5</accession>
<gene>
    <name evidence="1" type="ORF">ACFSYC_14390</name>
</gene>
<dbReference type="CDD" id="cd04080">
    <property type="entry name" value="CBM6_cellulase-like"/>
    <property type="match status" value="1"/>
</dbReference>
<dbReference type="PROSITE" id="PS51257">
    <property type="entry name" value="PROKAR_LIPOPROTEIN"/>
    <property type="match status" value="1"/>
</dbReference>
<evidence type="ECO:0008006" key="3">
    <source>
        <dbReference type="Google" id="ProtNLM"/>
    </source>
</evidence>
<evidence type="ECO:0000313" key="2">
    <source>
        <dbReference type="Proteomes" id="UP001597601"/>
    </source>
</evidence>
<reference evidence="2" key="1">
    <citation type="journal article" date="2019" name="Int. J. Syst. Evol. Microbiol.">
        <title>The Global Catalogue of Microorganisms (GCM) 10K type strain sequencing project: providing services to taxonomists for standard genome sequencing and annotation.</title>
        <authorList>
            <consortium name="The Broad Institute Genomics Platform"/>
            <consortium name="The Broad Institute Genome Sequencing Center for Infectious Disease"/>
            <person name="Wu L."/>
            <person name="Ma J."/>
        </authorList>
    </citation>
    <scope>NUCLEOTIDE SEQUENCE [LARGE SCALE GENOMIC DNA]</scope>
    <source>
        <strain evidence="2">KCTC 52232</strain>
    </source>
</reference>
<proteinExistence type="predicted"/>
<dbReference type="Gene3D" id="2.60.120.260">
    <property type="entry name" value="Galactose-binding domain-like"/>
    <property type="match status" value="1"/>
</dbReference>
<dbReference type="RefSeq" id="WP_377129036.1">
    <property type="nucleotide sequence ID" value="NZ_JBHUHN010000001.1"/>
</dbReference>
<keyword evidence="2" id="KW-1185">Reference proteome</keyword>
<dbReference type="SUPFAM" id="SSF49785">
    <property type="entry name" value="Galactose-binding domain-like"/>
    <property type="match status" value="1"/>
</dbReference>
<dbReference type="InterPro" id="IPR008979">
    <property type="entry name" value="Galactose-bd-like_sf"/>
</dbReference>
<organism evidence="1 2">
    <name type="scientific">Mucilaginibacter antarcticus</name>
    <dbReference type="NCBI Taxonomy" id="1855725"/>
    <lineage>
        <taxon>Bacteria</taxon>
        <taxon>Pseudomonadati</taxon>
        <taxon>Bacteroidota</taxon>
        <taxon>Sphingobacteriia</taxon>
        <taxon>Sphingobacteriales</taxon>
        <taxon>Sphingobacteriaceae</taxon>
        <taxon>Mucilaginibacter</taxon>
    </lineage>
</organism>
<name>A0ABW5XRB5_9SPHI</name>
<sequence>MKKIFTNVQLGLLGLIATLAVSCKNEKLTDVVNPINASNAKVSVSVDSKIDIVKGGNFTLNGAELSVPLTITFSNPTSAAFTVDLSTNVDTVAKLITAGTLPAGTVAFPVGAAAVLPQINIPSGVKTFTTNIIVSRSTMEVLYGKTLAAVIKLGVIGKGNTVATGKSTTILTVKTGELLDAASVHELYFGTPTSTTNIINAVASPSNYTLSSQNITFNVPVTLQGDPGAELTVDAVFSQDSVTKYINSGLLATSQTYDASKISFSPSVKIIAGSSTAVFTFSTNIKTLLAVQPAAGAATIKYPTVAFTLKNPTKYKTTEKASKTVYVVMDPNFFRPYYGTPFVIKGAIGVESAPIYAAYYDLGGEGIGYHENDVNKDGDGNWRLPDLVDVPGEYSPRSSVGWIGTGEYLTWSVNVEADGVYDMNLLLGSNNTNGRVTAFLDNVLLTPTQIAVTNTGAYGNQLPHRTDVTLTKGYHIFKLFMNNGNHDYRGAIFTRKS</sequence>
<comment type="caution">
    <text evidence="1">The sequence shown here is derived from an EMBL/GenBank/DDBJ whole genome shotgun (WGS) entry which is preliminary data.</text>
</comment>
<evidence type="ECO:0000313" key="1">
    <source>
        <dbReference type="EMBL" id="MFD2865886.1"/>
    </source>
</evidence>